<dbReference type="GO" id="GO:0005524">
    <property type="term" value="F:ATP binding"/>
    <property type="evidence" value="ECO:0007669"/>
    <property type="project" value="UniProtKB-KW"/>
</dbReference>
<comment type="function">
    <text evidence="9">Probably part of an ABC transporter complex. Responsible for energy coupling to the transport system.</text>
</comment>
<dbReference type="GO" id="GO:0016887">
    <property type="term" value="F:ATP hydrolysis activity"/>
    <property type="evidence" value="ECO:0007669"/>
    <property type="project" value="InterPro"/>
</dbReference>
<dbReference type="InterPro" id="IPR050095">
    <property type="entry name" value="ECF_ABC_transporter_ATP-bd"/>
</dbReference>
<dbReference type="AlphaFoldDB" id="A0A3R9QRA5"/>
<comment type="similarity">
    <text evidence="2">Belongs to the ABC transporter superfamily.</text>
</comment>
<dbReference type="CDD" id="cd03225">
    <property type="entry name" value="ABC_cobalt_CbiO_domain1"/>
    <property type="match status" value="2"/>
</dbReference>
<evidence type="ECO:0000256" key="5">
    <source>
        <dbReference type="ARBA" id="ARBA00022741"/>
    </source>
</evidence>
<evidence type="ECO:0000313" key="11">
    <source>
        <dbReference type="EMBL" id="RSN67769.1"/>
    </source>
</evidence>
<comment type="caution">
    <text evidence="11">The sequence shown here is derived from an EMBL/GenBank/DDBJ whole genome shotgun (WGS) entry which is preliminary data.</text>
</comment>
<dbReference type="PANTHER" id="PTHR43553:SF25">
    <property type="entry name" value="ABC-TYPE COBALT TRANSPORT SYSTEM, ATPASE COMPONENT"/>
    <property type="match status" value="1"/>
</dbReference>
<comment type="subcellular location">
    <subcellularLocation>
        <location evidence="1">Cell membrane</location>
    </subcellularLocation>
</comment>
<keyword evidence="5" id="KW-0547">Nucleotide-binding</keyword>
<proteinExistence type="inferred from homology"/>
<keyword evidence="7" id="KW-1278">Translocase</keyword>
<evidence type="ECO:0000313" key="12">
    <source>
        <dbReference type="Proteomes" id="UP000278149"/>
    </source>
</evidence>
<evidence type="ECO:0000256" key="8">
    <source>
        <dbReference type="ARBA" id="ARBA00023136"/>
    </source>
</evidence>
<name>A0A3R9QRA5_9CREN</name>
<dbReference type="GO" id="GO:0043190">
    <property type="term" value="C:ATP-binding cassette (ABC) transporter complex"/>
    <property type="evidence" value="ECO:0007669"/>
    <property type="project" value="TreeGrafter"/>
</dbReference>
<dbReference type="InterPro" id="IPR003593">
    <property type="entry name" value="AAA+_ATPase"/>
</dbReference>
<evidence type="ECO:0000256" key="2">
    <source>
        <dbReference type="ARBA" id="ARBA00005417"/>
    </source>
</evidence>
<dbReference type="InterPro" id="IPR015856">
    <property type="entry name" value="ABC_transpr_CbiO/EcfA_su"/>
</dbReference>
<dbReference type="SUPFAM" id="SSF52540">
    <property type="entry name" value="P-loop containing nucleoside triphosphate hydrolases"/>
    <property type="match status" value="2"/>
</dbReference>
<dbReference type="FunFam" id="3.40.50.300:FF:000224">
    <property type="entry name" value="Energy-coupling factor transporter ATP-binding protein EcfA"/>
    <property type="match status" value="1"/>
</dbReference>
<evidence type="ECO:0000256" key="1">
    <source>
        <dbReference type="ARBA" id="ARBA00004236"/>
    </source>
</evidence>
<reference evidence="11 12" key="1">
    <citation type="submission" date="2018-10" db="EMBL/GenBank/DDBJ databases">
        <title>Co-occurring genomic capacity for anaerobic methane metabolism and dissimilatory sulfite reduction discovered in the Korarchaeota.</title>
        <authorList>
            <person name="Mckay L.J."/>
            <person name="Dlakic M."/>
            <person name="Fields M.W."/>
            <person name="Delmont T.O."/>
            <person name="Eren A.M."/>
            <person name="Jay Z.J."/>
            <person name="Klingelsmith K.B."/>
            <person name="Rusch D.B."/>
            <person name="Inskeep W.P."/>
        </authorList>
    </citation>
    <scope>NUCLEOTIDE SEQUENCE [LARGE SCALE GENOMIC DNA]</scope>
    <source>
        <strain evidence="11 12">WS</strain>
    </source>
</reference>
<evidence type="ECO:0000256" key="3">
    <source>
        <dbReference type="ARBA" id="ARBA00022448"/>
    </source>
</evidence>
<dbReference type="Pfam" id="PF00005">
    <property type="entry name" value="ABC_tran"/>
    <property type="match status" value="2"/>
</dbReference>
<dbReference type="SMART" id="SM00382">
    <property type="entry name" value="AAA"/>
    <property type="match status" value="2"/>
</dbReference>
<gene>
    <name evidence="11" type="ORF">D9Q81_08065</name>
</gene>
<evidence type="ECO:0000259" key="10">
    <source>
        <dbReference type="PROSITE" id="PS50893"/>
    </source>
</evidence>
<dbReference type="Proteomes" id="UP000278149">
    <property type="component" value="Unassembled WGS sequence"/>
</dbReference>
<sequence>MRALEVMNLSCRYPNSDWILKDLSFYVKAGEALAIVGPSGSGKTTLAHCISGIIPNRIFADLRGSIKVDGEDLSGSPIRERISSIGVVLQNYELQIFGLTVKEDLEISLRGEGNIEWILEFFGLEKYGDYYTHELSGGLKHRLVIASMMLSDPKYIVMDDPLANLDWNGRRIIAKTVELLKKDGKGIVVLTRKLRGLEDVIDRVVHLRQSYENHMIFGEAKIPRMCDGNYGGPIIEFRGVHFRYNKDRDYVLKDITLSIRKGEVFAIMGPNGSGKTTLMKHINGLLKPSRGSVIVKGIDTRSVSPASMSKFVGMVFQNPERYFVSETVWDEAAFGARNLGFGEERVAEALRILGLLDRKDDSPSSLSMGEKIRLYAASVLAMNPEIIVFDEPTTGQDEDTLRQIREVIEKLSNSGKTVVIVTHDSDFTLSVADRLAILKDGTVYAEGDPSKLLSDDRLVEEAGIEPLSAEVRVNVLQDRVGS</sequence>
<protein>
    <submittedName>
        <fullName evidence="11">ATP-binding cassette domain-containing protein</fullName>
    </submittedName>
</protein>
<feature type="domain" description="ABC transporter" evidence="10">
    <location>
        <begin position="235"/>
        <end position="465"/>
    </location>
</feature>
<evidence type="ECO:0000256" key="6">
    <source>
        <dbReference type="ARBA" id="ARBA00022840"/>
    </source>
</evidence>
<keyword evidence="8" id="KW-0472">Membrane</keyword>
<feature type="domain" description="ABC transporter" evidence="10">
    <location>
        <begin position="4"/>
        <end position="234"/>
    </location>
</feature>
<organism evidence="11 12">
    <name type="scientific">Candidatus Korarchaeum cryptofilum</name>
    <dbReference type="NCBI Taxonomy" id="498846"/>
    <lineage>
        <taxon>Archaea</taxon>
        <taxon>Thermoproteota</taxon>
        <taxon>Candidatus Korarchaeia</taxon>
        <taxon>Candidatus Korarchaeales</taxon>
        <taxon>Candidatus Korarchaeaceae</taxon>
        <taxon>Candidatus Korarchaeum</taxon>
    </lineage>
</organism>
<evidence type="ECO:0000256" key="9">
    <source>
        <dbReference type="ARBA" id="ARBA00025157"/>
    </source>
</evidence>
<keyword evidence="4" id="KW-1003">Cell membrane</keyword>
<dbReference type="InterPro" id="IPR003439">
    <property type="entry name" value="ABC_transporter-like_ATP-bd"/>
</dbReference>
<accession>A0A3R9QRA5</accession>
<dbReference type="EMBL" id="RCOR01000042">
    <property type="protein sequence ID" value="RSN67769.1"/>
    <property type="molecule type" value="Genomic_DNA"/>
</dbReference>
<keyword evidence="3" id="KW-0813">Transport</keyword>
<dbReference type="InterPro" id="IPR027417">
    <property type="entry name" value="P-loop_NTPase"/>
</dbReference>
<dbReference type="Gene3D" id="3.40.50.300">
    <property type="entry name" value="P-loop containing nucleotide triphosphate hydrolases"/>
    <property type="match status" value="2"/>
</dbReference>
<evidence type="ECO:0000256" key="7">
    <source>
        <dbReference type="ARBA" id="ARBA00022967"/>
    </source>
</evidence>
<dbReference type="PANTHER" id="PTHR43553">
    <property type="entry name" value="HEAVY METAL TRANSPORTER"/>
    <property type="match status" value="1"/>
</dbReference>
<keyword evidence="6 11" id="KW-0067">ATP-binding</keyword>
<dbReference type="GO" id="GO:0042626">
    <property type="term" value="F:ATPase-coupled transmembrane transporter activity"/>
    <property type="evidence" value="ECO:0007669"/>
    <property type="project" value="TreeGrafter"/>
</dbReference>
<evidence type="ECO:0000256" key="4">
    <source>
        <dbReference type="ARBA" id="ARBA00022475"/>
    </source>
</evidence>
<dbReference type="PROSITE" id="PS50893">
    <property type="entry name" value="ABC_TRANSPORTER_2"/>
    <property type="match status" value="2"/>
</dbReference>